<dbReference type="EMBL" id="CP056030">
    <property type="protein sequence ID" value="QKZ04579.1"/>
    <property type="molecule type" value="Genomic_DNA"/>
</dbReference>
<reference evidence="3 4" key="1">
    <citation type="submission" date="2020-06" db="EMBL/GenBank/DDBJ databases">
        <title>Pseudomonas eucalypticola sp. nov., an endophyte of Eucalyptus dunnii leaves with biocontrol ability of eucalyptus leaf blight.</title>
        <authorList>
            <person name="Liu Y."/>
            <person name="Song Z."/>
            <person name="Zeng H."/>
            <person name="Lu M."/>
            <person name="Wang X."/>
            <person name="Lian X."/>
            <person name="Zhang Q."/>
        </authorList>
    </citation>
    <scope>NUCLEOTIDE SEQUENCE [LARGE SCALE GENOMIC DNA]</scope>
    <source>
        <strain evidence="3 4">NP-1</strain>
    </source>
</reference>
<dbReference type="Gene3D" id="2.60.40.1080">
    <property type="match status" value="1"/>
</dbReference>
<dbReference type="SUPFAM" id="SSF49373">
    <property type="entry name" value="Invasin/intimin cell-adhesion fragments"/>
    <property type="match status" value="1"/>
</dbReference>
<evidence type="ECO:0000313" key="4">
    <source>
        <dbReference type="Proteomes" id="UP000509568"/>
    </source>
</evidence>
<name>A0A7D5D6I2_9PSED</name>
<dbReference type="RefSeq" id="WP_158155540.1">
    <property type="nucleotide sequence ID" value="NZ_CP056030.1"/>
</dbReference>
<dbReference type="InterPro" id="IPR003343">
    <property type="entry name" value="Big_2"/>
</dbReference>
<keyword evidence="4" id="KW-1185">Reference proteome</keyword>
<protein>
    <recommendedName>
        <fullName evidence="2">BIG2 domain-containing protein</fullName>
    </recommendedName>
</protein>
<proteinExistence type="predicted"/>
<gene>
    <name evidence="3" type="ORF">HWQ56_12615</name>
</gene>
<dbReference type="InterPro" id="IPR008964">
    <property type="entry name" value="Invasin/intimin_cell_adhesion"/>
</dbReference>
<feature type="domain" description="BIG2" evidence="2">
    <location>
        <begin position="165"/>
        <end position="199"/>
    </location>
</feature>
<organism evidence="3 4">
    <name type="scientific">Pseudomonas eucalypticola</name>
    <dbReference type="NCBI Taxonomy" id="2599595"/>
    <lineage>
        <taxon>Bacteria</taxon>
        <taxon>Pseudomonadati</taxon>
        <taxon>Pseudomonadota</taxon>
        <taxon>Gammaproteobacteria</taxon>
        <taxon>Pseudomonadales</taxon>
        <taxon>Pseudomonadaceae</taxon>
        <taxon>Pseudomonas</taxon>
    </lineage>
</organism>
<evidence type="ECO:0000313" key="3">
    <source>
        <dbReference type="EMBL" id="QKZ04579.1"/>
    </source>
</evidence>
<evidence type="ECO:0000259" key="2">
    <source>
        <dbReference type="Pfam" id="PF02368"/>
    </source>
</evidence>
<sequence>MKKRNDVRAPRANLPHAYVKQAPEGPLDPGDLEGQPAEVIIPAWPGIAHRDEVFMEWIDEAGTYADSFFIPSTWGTKNVVLEVPFARVEAALNQTITLRYWVILANQTRLNADDFPLPIRAGFEAPVELDLSMRQYVVAEGFPPPTIPEFVRLVRPATWGLAPYVWISETPRVASVDANGVITALASGTVRINAVDALGVQKGFDLTVRGIATVTMLVRTPGATWDGMKGACQAAKLNPISSAQMKMLWERYRDDAPEGVGTLLGWLNYFIWTGTLVGAGTAEAYNLNGPDVNENASSFDVSTRLLAVGISS</sequence>
<evidence type="ECO:0000256" key="1">
    <source>
        <dbReference type="SAM" id="MobiDB-lite"/>
    </source>
</evidence>
<accession>A0A7D5D6I2</accession>
<dbReference type="AlphaFoldDB" id="A0A7D5D6I2"/>
<dbReference type="Pfam" id="PF02368">
    <property type="entry name" value="Big_2"/>
    <property type="match status" value="1"/>
</dbReference>
<dbReference type="Proteomes" id="UP000509568">
    <property type="component" value="Chromosome"/>
</dbReference>
<feature type="region of interest" description="Disordered" evidence="1">
    <location>
        <begin position="1"/>
        <end position="32"/>
    </location>
</feature>
<dbReference type="KEGG" id="pez:HWQ56_12615"/>